<dbReference type="InterPro" id="IPR049224">
    <property type="entry name" value="DUF6821"/>
</dbReference>
<keyword evidence="1" id="KW-0472">Membrane</keyword>
<keyword evidence="1" id="KW-1133">Transmembrane helix</keyword>
<dbReference type="InterPro" id="IPR045883">
    <property type="entry name" value="At4g13530-like"/>
</dbReference>
<dbReference type="PANTHER" id="PTHR33646">
    <property type="entry name" value="GB|AAF00631.1"/>
    <property type="match status" value="1"/>
</dbReference>
<dbReference type="Proteomes" id="UP001497457">
    <property type="component" value="Chromosome 15b"/>
</dbReference>
<protein>
    <recommendedName>
        <fullName evidence="2">DUF6821 domain-containing protein</fullName>
    </recommendedName>
</protein>
<keyword evidence="4" id="KW-1185">Reference proteome</keyword>
<gene>
    <name evidence="3" type="ORF">URODEC1_LOCUS30011</name>
</gene>
<dbReference type="EMBL" id="OZ075125">
    <property type="protein sequence ID" value="CAL4936575.1"/>
    <property type="molecule type" value="Genomic_DNA"/>
</dbReference>
<dbReference type="PANTHER" id="PTHR33646:SF2">
    <property type="entry name" value="F20H23.8 PROTEIN"/>
    <property type="match status" value="1"/>
</dbReference>
<organism evidence="3 4">
    <name type="scientific">Urochloa decumbens</name>
    <dbReference type="NCBI Taxonomy" id="240449"/>
    <lineage>
        <taxon>Eukaryota</taxon>
        <taxon>Viridiplantae</taxon>
        <taxon>Streptophyta</taxon>
        <taxon>Embryophyta</taxon>
        <taxon>Tracheophyta</taxon>
        <taxon>Spermatophyta</taxon>
        <taxon>Magnoliopsida</taxon>
        <taxon>Liliopsida</taxon>
        <taxon>Poales</taxon>
        <taxon>Poaceae</taxon>
        <taxon>PACMAD clade</taxon>
        <taxon>Panicoideae</taxon>
        <taxon>Panicodae</taxon>
        <taxon>Paniceae</taxon>
        <taxon>Melinidinae</taxon>
        <taxon>Urochloa</taxon>
    </lineage>
</organism>
<feature type="transmembrane region" description="Helical" evidence="1">
    <location>
        <begin position="177"/>
        <end position="197"/>
    </location>
</feature>
<reference evidence="3 4" key="2">
    <citation type="submission" date="2024-10" db="EMBL/GenBank/DDBJ databases">
        <authorList>
            <person name="Ryan C."/>
        </authorList>
    </citation>
    <scope>NUCLEOTIDE SEQUENCE [LARGE SCALE GENOMIC DNA]</scope>
</reference>
<evidence type="ECO:0000256" key="1">
    <source>
        <dbReference type="SAM" id="Phobius"/>
    </source>
</evidence>
<dbReference type="AlphaFoldDB" id="A0ABC8Y4E0"/>
<feature type="domain" description="DUF6821" evidence="2">
    <location>
        <begin position="118"/>
        <end position="259"/>
    </location>
</feature>
<accession>A0ABC8Y4E0</accession>
<keyword evidence="1" id="KW-0812">Transmembrane</keyword>
<evidence type="ECO:0000313" key="4">
    <source>
        <dbReference type="Proteomes" id="UP001497457"/>
    </source>
</evidence>
<name>A0ABC8Y4E0_9POAL</name>
<proteinExistence type="predicted"/>
<dbReference type="Pfam" id="PF20705">
    <property type="entry name" value="DUF6821"/>
    <property type="match status" value="1"/>
</dbReference>
<evidence type="ECO:0000313" key="3">
    <source>
        <dbReference type="EMBL" id="CAL4936575.1"/>
    </source>
</evidence>
<reference evidence="4" key="1">
    <citation type="submission" date="2024-06" db="EMBL/GenBank/DDBJ databases">
        <authorList>
            <person name="Ryan C."/>
        </authorList>
    </citation>
    <scope>NUCLEOTIDE SEQUENCE [LARGE SCALE GENOMIC DNA]</scope>
</reference>
<sequence length="260" mass="28262">MSRGVSMDAISLDEWELLPDHKRSFFLEEDCSNGGHGVVGGEDRLLLGDDLVVIDMDYFAPASHPPPYDCIPDEGDAMKPILLPSEDACVHDPDTEFKNIVVVPVEPKQEELVSKVTEILIYEEEDHDEIVKSPAGVKEADQDEVLVEAAAPDGKCALEEEGVNETSLSVGNLRVNGVGALCSFGVAAATLVIFLLGGKQHQQQKRQDHKIQLQMYAGDERIQQVVQQQASRLNQTMSSVMGGASSARASISFGGYYQGF</sequence>
<evidence type="ECO:0000259" key="2">
    <source>
        <dbReference type="Pfam" id="PF20705"/>
    </source>
</evidence>